<dbReference type="AlphaFoldDB" id="A0A7Z9C3X2"/>
<keyword evidence="1" id="KW-1133">Transmembrane helix</keyword>
<feature type="transmembrane region" description="Helical" evidence="1">
    <location>
        <begin position="34"/>
        <end position="54"/>
    </location>
</feature>
<evidence type="ECO:0000256" key="1">
    <source>
        <dbReference type="SAM" id="Phobius"/>
    </source>
</evidence>
<evidence type="ECO:0000313" key="2">
    <source>
        <dbReference type="EMBL" id="VDC48722.1"/>
    </source>
</evidence>
<proteinExistence type="predicted"/>
<keyword evidence="3" id="KW-1185">Reference proteome</keyword>
<reference evidence="2 3" key="1">
    <citation type="submission" date="2018-11" db="EMBL/GenBank/DDBJ databases">
        <authorList>
            <person name="Peiro R."/>
            <person name="Begona"/>
            <person name="Cbmso G."/>
            <person name="Lopez M."/>
            <person name="Gonzalez S."/>
            <person name="Sacristan E."/>
            <person name="Castillo E."/>
        </authorList>
    </citation>
    <scope>NUCLEOTIDE SEQUENCE [LARGE SCALE GENOMIC DNA]</scope>
    <source>
        <strain evidence="2">Brev_genome</strain>
    </source>
</reference>
<dbReference type="Proteomes" id="UP000289220">
    <property type="component" value="Unassembled WGS sequence"/>
</dbReference>
<gene>
    <name evidence="2" type="ORF">BREV_BREV_03258</name>
</gene>
<protein>
    <submittedName>
        <fullName evidence="2">Uncharacterized protein</fullName>
    </submittedName>
</protein>
<sequence length="85" mass="9245">MRMRPPTWLPWLGPALAAGAGALAGEFWLGGGFWTVLLAALICGFAPIVAYRVWKRLHHRSDGPRLPPTPVALGRVPAQFHPPRA</sequence>
<dbReference type="EMBL" id="UXHF01000112">
    <property type="protein sequence ID" value="VDC48722.1"/>
    <property type="molecule type" value="Genomic_DNA"/>
</dbReference>
<name>A0A7Z9C3X2_9CAUL</name>
<organism evidence="2 3">
    <name type="scientific">Brevundimonas mediterranea</name>
    <dbReference type="NCBI Taxonomy" id="74329"/>
    <lineage>
        <taxon>Bacteria</taxon>
        <taxon>Pseudomonadati</taxon>
        <taxon>Pseudomonadota</taxon>
        <taxon>Alphaproteobacteria</taxon>
        <taxon>Caulobacterales</taxon>
        <taxon>Caulobacteraceae</taxon>
        <taxon>Brevundimonas</taxon>
    </lineage>
</organism>
<keyword evidence="1" id="KW-0812">Transmembrane</keyword>
<comment type="caution">
    <text evidence="2">The sequence shown here is derived from an EMBL/GenBank/DDBJ whole genome shotgun (WGS) entry which is preliminary data.</text>
</comment>
<dbReference type="RefSeq" id="WP_230307738.1">
    <property type="nucleotide sequence ID" value="NZ_UXHF01000112.1"/>
</dbReference>
<keyword evidence="1" id="KW-0472">Membrane</keyword>
<evidence type="ECO:0000313" key="3">
    <source>
        <dbReference type="Proteomes" id="UP000289220"/>
    </source>
</evidence>
<accession>A0A7Z9C3X2</accession>